<evidence type="ECO:0000313" key="4">
    <source>
        <dbReference type="Proteomes" id="UP001549036"/>
    </source>
</evidence>
<dbReference type="InterPro" id="IPR051812">
    <property type="entry name" value="SPI_LacAB/RpiB"/>
</dbReference>
<evidence type="ECO:0000256" key="2">
    <source>
        <dbReference type="ARBA" id="ARBA00023235"/>
    </source>
</evidence>
<comment type="caution">
    <text evidence="3">The sequence shown here is derived from an EMBL/GenBank/DDBJ whole genome shotgun (WGS) entry which is preliminary data.</text>
</comment>
<dbReference type="InterPro" id="IPR036569">
    <property type="entry name" value="RpiB_LacA_LacB_sf"/>
</dbReference>
<evidence type="ECO:0000256" key="1">
    <source>
        <dbReference type="ARBA" id="ARBA00008754"/>
    </source>
</evidence>
<dbReference type="PANTHER" id="PTHR43732">
    <property type="entry name" value="RIBOSE 5-PHOSPHATE ISOMERASE-RELATED"/>
    <property type="match status" value="1"/>
</dbReference>
<gene>
    <name evidence="3" type="ORF">ABID26_003423</name>
</gene>
<dbReference type="PANTHER" id="PTHR43732:SF1">
    <property type="entry name" value="RIBOSE 5-PHOSPHATE ISOMERASE"/>
    <property type="match status" value="1"/>
</dbReference>
<keyword evidence="2 3" id="KW-0413">Isomerase</keyword>
<keyword evidence="4" id="KW-1185">Reference proteome</keyword>
<proteinExistence type="inferred from homology"/>
<dbReference type="Pfam" id="PF02502">
    <property type="entry name" value="LacAB_rpiB"/>
    <property type="match status" value="1"/>
</dbReference>
<dbReference type="RefSeq" id="WP_292338440.1">
    <property type="nucleotide sequence ID" value="NZ_JBEPLM010000005.1"/>
</dbReference>
<evidence type="ECO:0000313" key="3">
    <source>
        <dbReference type="EMBL" id="MET3594021.1"/>
    </source>
</evidence>
<dbReference type="GO" id="GO:0004751">
    <property type="term" value="F:ribose-5-phosphate isomerase activity"/>
    <property type="evidence" value="ECO:0007669"/>
    <property type="project" value="UniProtKB-EC"/>
</dbReference>
<reference evidence="3 4" key="1">
    <citation type="submission" date="2024-06" db="EMBL/GenBank/DDBJ databases">
        <title>Genomic Encyclopedia of Type Strains, Phase IV (KMG-IV): sequencing the most valuable type-strain genomes for metagenomic binning, comparative biology and taxonomic classification.</title>
        <authorList>
            <person name="Goeker M."/>
        </authorList>
    </citation>
    <scope>NUCLEOTIDE SEQUENCE [LARGE SCALE GENOMIC DNA]</scope>
    <source>
        <strain evidence="3 4">DSM 29846</strain>
    </source>
</reference>
<dbReference type="Proteomes" id="UP001549036">
    <property type="component" value="Unassembled WGS sequence"/>
</dbReference>
<comment type="similarity">
    <text evidence="1">Belongs to the LacAB/RpiB family.</text>
</comment>
<dbReference type="Gene3D" id="3.40.1400.10">
    <property type="entry name" value="Sugar-phosphate isomerase, RpiB/LacA/LacB"/>
    <property type="match status" value="1"/>
</dbReference>
<dbReference type="NCBIfam" id="TIGR00689">
    <property type="entry name" value="rpiB_lacA_lacB"/>
    <property type="match status" value="1"/>
</dbReference>
<dbReference type="EC" id="5.3.1.6" evidence="3"/>
<dbReference type="NCBIfam" id="NF004051">
    <property type="entry name" value="PRK05571.1"/>
    <property type="match status" value="1"/>
</dbReference>
<accession>A0ABV2HTV4</accession>
<dbReference type="SUPFAM" id="SSF89623">
    <property type="entry name" value="Ribose/Galactose isomerase RpiB/AlsB"/>
    <property type="match status" value="1"/>
</dbReference>
<name>A0ABV2HTV4_9HYPH</name>
<dbReference type="PIRSF" id="PIRSF005384">
    <property type="entry name" value="RpiB_LacA_B"/>
    <property type="match status" value="1"/>
</dbReference>
<protein>
    <submittedName>
        <fullName evidence="3">Ribose 5-phosphate isomerase B</fullName>
        <ecNumber evidence="3">5.3.1.6</ecNumber>
    </submittedName>
</protein>
<organism evidence="3 4">
    <name type="scientific">Mesorhizobium shonense</name>
    <dbReference type="NCBI Taxonomy" id="1209948"/>
    <lineage>
        <taxon>Bacteria</taxon>
        <taxon>Pseudomonadati</taxon>
        <taxon>Pseudomonadota</taxon>
        <taxon>Alphaproteobacteria</taxon>
        <taxon>Hyphomicrobiales</taxon>
        <taxon>Phyllobacteriaceae</taxon>
        <taxon>Mesorhizobium</taxon>
    </lineage>
</organism>
<dbReference type="EMBL" id="JBEPLM010000005">
    <property type="protein sequence ID" value="MET3594021.1"/>
    <property type="molecule type" value="Genomic_DNA"/>
</dbReference>
<dbReference type="InterPro" id="IPR003500">
    <property type="entry name" value="RpiB_LacA_LacB"/>
</dbReference>
<sequence>MKLAVAGDSAGEGLARVLADYLKDKHEVSEVSRTETGPDPFYANLSDRVASDVLAGKYDRAILICGTGIGVCISANKVPGIRAALTHDTYSAERAALSNNAQIITMGARVIGPELAKSIADAFLKETFDPQGRSAGNVAAIDQVDAKYNAR</sequence>